<evidence type="ECO:0000313" key="1">
    <source>
        <dbReference type="EMBL" id="QFZ72883.1"/>
    </source>
</evidence>
<name>A0A5Q0L7A8_9ACTN</name>
<proteinExistence type="predicted"/>
<keyword evidence="2" id="KW-1185">Reference proteome</keyword>
<dbReference type="RefSeq" id="WP_153287248.1">
    <property type="nucleotide sequence ID" value="NZ_CP045643.1"/>
</dbReference>
<protein>
    <submittedName>
        <fullName evidence="1">Uncharacterized protein</fullName>
    </submittedName>
</protein>
<gene>
    <name evidence="1" type="ORF">GFH48_06010</name>
</gene>
<dbReference type="KEGG" id="sfy:GFH48_06010"/>
<dbReference type="Proteomes" id="UP000326179">
    <property type="component" value="Chromosome"/>
</dbReference>
<dbReference type="EMBL" id="CP045643">
    <property type="protein sequence ID" value="QFZ72883.1"/>
    <property type="molecule type" value="Genomic_DNA"/>
</dbReference>
<dbReference type="AlphaFoldDB" id="A0A5Q0L7A8"/>
<reference evidence="1 2" key="1">
    <citation type="submission" date="2019-10" db="EMBL/GenBank/DDBJ databases">
        <title>A novel species.</title>
        <authorList>
            <person name="Gao J."/>
        </authorList>
    </citation>
    <scope>NUCLEOTIDE SEQUENCE [LARGE SCALE GENOMIC DNA]</scope>
    <source>
        <strain evidence="1 2">QMT-28</strain>
    </source>
</reference>
<organism evidence="1 2">
    <name type="scientific">Streptomyces fagopyri</name>
    <dbReference type="NCBI Taxonomy" id="2662397"/>
    <lineage>
        <taxon>Bacteria</taxon>
        <taxon>Bacillati</taxon>
        <taxon>Actinomycetota</taxon>
        <taxon>Actinomycetes</taxon>
        <taxon>Kitasatosporales</taxon>
        <taxon>Streptomycetaceae</taxon>
        <taxon>Streptomyces</taxon>
    </lineage>
</organism>
<evidence type="ECO:0000313" key="2">
    <source>
        <dbReference type="Proteomes" id="UP000326179"/>
    </source>
</evidence>
<sequence length="70" mass="7540">MNISQLEAETAELLPGREALARFSFNLTRMTSISKKVANLDAHNESAAVNQFSPLAVAQSQASQAISVHQ</sequence>
<accession>A0A5Q0L7A8</accession>